<evidence type="ECO:0000256" key="3">
    <source>
        <dbReference type="ARBA" id="ARBA00022630"/>
    </source>
</evidence>
<keyword evidence="10" id="KW-1185">Reference proteome</keyword>
<dbReference type="Pfam" id="PF02770">
    <property type="entry name" value="Acyl-CoA_dh_M"/>
    <property type="match status" value="1"/>
</dbReference>
<proteinExistence type="inferred from homology"/>
<keyword evidence="5" id="KW-0560">Oxidoreductase</keyword>
<accession>A0A422QWF7</accession>
<feature type="domain" description="Acyl-CoA dehydrogenase/oxidase N-terminal" evidence="8">
    <location>
        <begin position="384"/>
        <end position="491"/>
    </location>
</feature>
<evidence type="ECO:0000259" key="7">
    <source>
        <dbReference type="Pfam" id="PF02770"/>
    </source>
</evidence>
<comment type="similarity">
    <text evidence="2">Belongs to the acyl-CoA dehydrogenase family.</text>
</comment>
<dbReference type="PANTHER" id="PTHR43292">
    <property type="entry name" value="ACYL-COA DEHYDROGENASE"/>
    <property type="match status" value="1"/>
</dbReference>
<feature type="domain" description="Acyl-CoA dehydrogenase/oxidase C-terminal" evidence="6">
    <location>
        <begin position="210"/>
        <end position="330"/>
    </location>
</feature>
<name>A0A422QWF7_9RHOB</name>
<dbReference type="InterPro" id="IPR009100">
    <property type="entry name" value="AcylCoA_DH/oxidase_NM_dom_sf"/>
</dbReference>
<sequence>MSLAAQIEDEERQDQIRMLIDSAAGIAPRQGDFSRLRGLRFTQPGIDRATWSRIAEMGWLGLRLPEDAGGAGLGALEYAALACEAGAALLPEPLIEAQLAIDMMGAVTPPAVLTGDEIILPAWASVPDGLDPAGGVQVEGGNRLNGEKLFVPMAEAADRLLVTTGEGMFLVARSDVQVDSRPTQDGGHLAVLRFRDSPATPVPGSPGPALEAAALAVSAYLLGAMERSFEITLDYLKTRRQFGRPIGSFQVLQHRTVDLKLQIEITRAVLRDACVAMDDGRNVAAAVSRLKARAADAAMLVTRQAIQLHGAIGYTDEADIGLFLRKALTIGNRYGSPDWHRARHAELTGDDIAEGRIALRQDPAPLPAIEPEPHQDLNPLPDLDFRATVRRWIEANYPPHLRNPQRRLHIAEGRPWYDALSRQGWLAPNWPREHGGMGLSPAKHLILIEEMERHGAARLPDQGITMVGPLLIRHGTEAQRAHHLPRILSGEIIWCQGYSEPDAGSDLAALRTSAMREGDEWVINGQKIWTTLGLDGDWIFVLARTDMQAPKQKGISFFIMPVTTKGIEIRPILNLDRHDEFCEVFFRDVRIPADSIVGEVNQGWTIAKNLLGFERIFLGSPFQATGALDHLTRLIRHLGRQDDPAIRVMLNELRMELEDHKSLYTTFADQVRRGESLGPDVSMLKINLSALYQKITDRMIGIAGEHAALLDPLQDDRSLYPASAFIQARPHSIYGGSSEIQKNIVAKQVLGLSETMR</sequence>
<dbReference type="InterPro" id="IPR052161">
    <property type="entry name" value="Mycobact_Acyl-CoA_DH"/>
</dbReference>
<dbReference type="CDD" id="cd00567">
    <property type="entry name" value="ACAD"/>
    <property type="match status" value="1"/>
</dbReference>
<protein>
    <submittedName>
        <fullName evidence="9">Acyl-CoA dehydrogenase</fullName>
    </submittedName>
</protein>
<dbReference type="AlphaFoldDB" id="A0A422QWF7"/>
<dbReference type="InterPro" id="IPR037069">
    <property type="entry name" value="AcylCoA_DH/ox_N_sf"/>
</dbReference>
<organism evidence="9 10">
    <name type="scientific">Paracoccus methylarcula</name>
    <dbReference type="NCBI Taxonomy" id="72022"/>
    <lineage>
        <taxon>Bacteria</taxon>
        <taxon>Pseudomonadati</taxon>
        <taxon>Pseudomonadota</taxon>
        <taxon>Alphaproteobacteria</taxon>
        <taxon>Rhodobacterales</taxon>
        <taxon>Paracoccaceae</taxon>
        <taxon>Paracoccus</taxon>
    </lineage>
</organism>
<dbReference type="InterPro" id="IPR036250">
    <property type="entry name" value="AcylCo_DH-like_C"/>
</dbReference>
<comment type="cofactor">
    <cofactor evidence="1">
        <name>FAD</name>
        <dbReference type="ChEBI" id="CHEBI:57692"/>
    </cofactor>
</comment>
<dbReference type="Pfam" id="PF00441">
    <property type="entry name" value="Acyl-CoA_dh_1"/>
    <property type="match status" value="2"/>
</dbReference>
<evidence type="ECO:0000259" key="8">
    <source>
        <dbReference type="Pfam" id="PF02771"/>
    </source>
</evidence>
<dbReference type="InterPro" id="IPR006091">
    <property type="entry name" value="Acyl-CoA_Oxase/DH_mid-dom"/>
</dbReference>
<evidence type="ECO:0000256" key="5">
    <source>
        <dbReference type="ARBA" id="ARBA00023002"/>
    </source>
</evidence>
<keyword evidence="4" id="KW-0274">FAD</keyword>
<dbReference type="RefSeq" id="WP_106691778.1">
    <property type="nucleotide sequence ID" value="NZ_PXNQ02000007.1"/>
</dbReference>
<feature type="domain" description="Acyl-CoA oxidase/dehydrogenase middle" evidence="7">
    <location>
        <begin position="495"/>
        <end position="589"/>
    </location>
</feature>
<dbReference type="GO" id="GO:0016627">
    <property type="term" value="F:oxidoreductase activity, acting on the CH-CH group of donors"/>
    <property type="evidence" value="ECO:0007669"/>
    <property type="project" value="InterPro"/>
</dbReference>
<dbReference type="SUPFAM" id="SSF56645">
    <property type="entry name" value="Acyl-CoA dehydrogenase NM domain-like"/>
    <property type="match status" value="2"/>
</dbReference>
<evidence type="ECO:0000313" key="10">
    <source>
        <dbReference type="Proteomes" id="UP000238137"/>
    </source>
</evidence>
<dbReference type="OrthoDB" id="9775090at2"/>
<dbReference type="Gene3D" id="2.40.110.10">
    <property type="entry name" value="Butyryl-CoA Dehydrogenase, subunit A, domain 2"/>
    <property type="match status" value="2"/>
</dbReference>
<dbReference type="GO" id="GO:0050660">
    <property type="term" value="F:flavin adenine dinucleotide binding"/>
    <property type="evidence" value="ECO:0007669"/>
    <property type="project" value="InterPro"/>
</dbReference>
<dbReference type="EMBL" id="PXNQ02000007">
    <property type="protein sequence ID" value="RNF34273.1"/>
    <property type="molecule type" value="Genomic_DNA"/>
</dbReference>
<dbReference type="PANTHER" id="PTHR43292:SF3">
    <property type="entry name" value="ACYL-COA DEHYDROGENASE FADE29"/>
    <property type="match status" value="1"/>
</dbReference>
<evidence type="ECO:0000313" key="9">
    <source>
        <dbReference type="EMBL" id="RNF34273.1"/>
    </source>
</evidence>
<gene>
    <name evidence="9" type="ORF">A7A09_012895</name>
</gene>
<dbReference type="InterPro" id="IPR046373">
    <property type="entry name" value="Acyl-CoA_Oxase/DH_mid-dom_sf"/>
</dbReference>
<feature type="domain" description="Acyl-CoA dehydrogenase/oxidase C-terminal" evidence="6">
    <location>
        <begin position="601"/>
        <end position="750"/>
    </location>
</feature>
<dbReference type="Gene3D" id="1.10.540.10">
    <property type="entry name" value="Acyl-CoA dehydrogenase/oxidase, N-terminal domain"/>
    <property type="match status" value="2"/>
</dbReference>
<dbReference type="InterPro" id="IPR013786">
    <property type="entry name" value="AcylCoA_DH/ox_N"/>
</dbReference>
<dbReference type="Proteomes" id="UP000238137">
    <property type="component" value="Unassembled WGS sequence"/>
</dbReference>
<evidence type="ECO:0000259" key="6">
    <source>
        <dbReference type="Pfam" id="PF00441"/>
    </source>
</evidence>
<dbReference type="FunFam" id="2.40.110.10:FF:000011">
    <property type="entry name" value="Acyl-CoA dehydrogenase FadE34"/>
    <property type="match status" value="1"/>
</dbReference>
<evidence type="ECO:0000256" key="1">
    <source>
        <dbReference type="ARBA" id="ARBA00001974"/>
    </source>
</evidence>
<dbReference type="SUPFAM" id="SSF47203">
    <property type="entry name" value="Acyl-CoA dehydrogenase C-terminal domain-like"/>
    <property type="match status" value="2"/>
</dbReference>
<keyword evidence="3" id="KW-0285">Flavoprotein</keyword>
<reference evidence="9" key="1">
    <citation type="submission" date="2018-05" db="EMBL/GenBank/DDBJ databases">
        <title>Reclassification of Methylarcula marina and Methylarcula terricola as Paracoccus methylarcula sp.nov., comb.nov. and Paracoccus terricola comb.nov.</title>
        <authorList>
            <person name="Shmareva M.N."/>
            <person name="Doronina N.V."/>
            <person name="Vasilenko O.V."/>
            <person name="Tarlachkov S.V."/>
            <person name="Trotsenko Y.A."/>
        </authorList>
    </citation>
    <scope>NUCLEOTIDE SEQUENCE [LARGE SCALE GENOMIC DNA]</scope>
    <source>
        <strain evidence="9">VKM B-2159</strain>
    </source>
</reference>
<evidence type="ECO:0000256" key="2">
    <source>
        <dbReference type="ARBA" id="ARBA00009347"/>
    </source>
</evidence>
<dbReference type="Pfam" id="PF02771">
    <property type="entry name" value="Acyl-CoA_dh_N"/>
    <property type="match status" value="2"/>
</dbReference>
<dbReference type="InterPro" id="IPR009075">
    <property type="entry name" value="AcylCo_DH/oxidase_C"/>
</dbReference>
<feature type="domain" description="Acyl-CoA dehydrogenase/oxidase N-terminal" evidence="8">
    <location>
        <begin position="45"/>
        <end position="90"/>
    </location>
</feature>
<dbReference type="Gene3D" id="1.20.140.10">
    <property type="entry name" value="Butyryl-CoA Dehydrogenase, subunit A, domain 3"/>
    <property type="match status" value="2"/>
</dbReference>
<comment type="caution">
    <text evidence="9">The sequence shown here is derived from an EMBL/GenBank/DDBJ whole genome shotgun (WGS) entry which is preliminary data.</text>
</comment>
<evidence type="ECO:0000256" key="4">
    <source>
        <dbReference type="ARBA" id="ARBA00022827"/>
    </source>
</evidence>
<dbReference type="GO" id="GO:0005886">
    <property type="term" value="C:plasma membrane"/>
    <property type="evidence" value="ECO:0007669"/>
    <property type="project" value="TreeGrafter"/>
</dbReference>